<feature type="signal peptide" evidence="5">
    <location>
        <begin position="1"/>
        <end position="22"/>
    </location>
</feature>
<dbReference type="GO" id="GO:0006865">
    <property type="term" value="P:amino acid transport"/>
    <property type="evidence" value="ECO:0007669"/>
    <property type="project" value="TreeGrafter"/>
</dbReference>
<evidence type="ECO:0000313" key="8">
    <source>
        <dbReference type="Proteomes" id="UP000316225"/>
    </source>
</evidence>
<evidence type="ECO:0000256" key="1">
    <source>
        <dbReference type="ARBA" id="ARBA00010333"/>
    </source>
</evidence>
<dbReference type="Proteomes" id="UP000316225">
    <property type="component" value="Unassembled WGS sequence"/>
</dbReference>
<protein>
    <submittedName>
        <fullName evidence="7">Amino acid ABC transporter substrate-binding protein, PAAT family (TC 3.A.1.3.-)</fullName>
    </submittedName>
</protein>
<evidence type="ECO:0000313" key="7">
    <source>
        <dbReference type="EMBL" id="TWI35225.1"/>
    </source>
</evidence>
<organism evidence="7 8">
    <name type="scientific">Paracoccus sulfuroxidans</name>
    <dbReference type="NCBI Taxonomy" id="384678"/>
    <lineage>
        <taxon>Bacteria</taxon>
        <taxon>Pseudomonadati</taxon>
        <taxon>Pseudomonadota</taxon>
        <taxon>Alphaproteobacteria</taxon>
        <taxon>Rhodobacterales</taxon>
        <taxon>Paracoccaceae</taxon>
        <taxon>Paracoccus</taxon>
    </lineage>
</organism>
<keyword evidence="8" id="KW-1185">Reference proteome</keyword>
<feature type="domain" description="Solute-binding protein family 3/N-terminal" evidence="6">
    <location>
        <begin position="33"/>
        <end position="263"/>
    </location>
</feature>
<dbReference type="Pfam" id="PF00497">
    <property type="entry name" value="SBP_bac_3"/>
    <property type="match status" value="1"/>
</dbReference>
<dbReference type="PANTHER" id="PTHR30085">
    <property type="entry name" value="AMINO ACID ABC TRANSPORTER PERMEASE"/>
    <property type="match status" value="1"/>
</dbReference>
<dbReference type="InterPro" id="IPR051455">
    <property type="entry name" value="Bact_solute-bind_prot3"/>
</dbReference>
<accession>A0A562NSU1</accession>
<dbReference type="AlphaFoldDB" id="A0A562NSU1"/>
<dbReference type="OrthoDB" id="9807888at2"/>
<name>A0A562NSU1_9RHOB</name>
<feature type="chain" id="PRO_5022117050" evidence="5">
    <location>
        <begin position="23"/>
        <end position="340"/>
    </location>
</feature>
<keyword evidence="3 5" id="KW-0732">Signal</keyword>
<gene>
    <name evidence="7" type="ORF">IQ24_01735</name>
</gene>
<comment type="similarity">
    <text evidence="1 4">Belongs to the bacterial solute-binding protein 3 family.</text>
</comment>
<evidence type="ECO:0000259" key="6">
    <source>
        <dbReference type="SMART" id="SM00062"/>
    </source>
</evidence>
<evidence type="ECO:0000256" key="5">
    <source>
        <dbReference type="SAM" id="SignalP"/>
    </source>
</evidence>
<comment type="caution">
    <text evidence="7">The sequence shown here is derived from an EMBL/GenBank/DDBJ whole genome shotgun (WGS) entry which is preliminary data.</text>
</comment>
<reference evidence="7 8" key="1">
    <citation type="journal article" date="2015" name="Stand. Genomic Sci.">
        <title>Genomic Encyclopedia of Bacterial and Archaeal Type Strains, Phase III: the genomes of soil and plant-associated and newly described type strains.</title>
        <authorList>
            <person name="Whitman W.B."/>
            <person name="Woyke T."/>
            <person name="Klenk H.P."/>
            <person name="Zhou Y."/>
            <person name="Lilburn T.G."/>
            <person name="Beck B.J."/>
            <person name="De Vos P."/>
            <person name="Vandamme P."/>
            <person name="Eisen J.A."/>
            <person name="Garrity G."/>
            <person name="Hugenholtz P."/>
            <person name="Kyrpides N.C."/>
        </authorList>
    </citation>
    <scope>NUCLEOTIDE SEQUENCE [LARGE SCALE GENOMIC DNA]</scope>
    <source>
        <strain evidence="7 8">CGMCC 1.5364</strain>
    </source>
</reference>
<dbReference type="RefSeq" id="WP_145397537.1">
    <property type="nucleotide sequence ID" value="NZ_VLKU01000004.1"/>
</dbReference>
<dbReference type="SUPFAM" id="SSF53850">
    <property type="entry name" value="Periplasmic binding protein-like II"/>
    <property type="match status" value="1"/>
</dbReference>
<dbReference type="Gene3D" id="3.40.190.10">
    <property type="entry name" value="Periplasmic binding protein-like II"/>
    <property type="match status" value="2"/>
</dbReference>
<dbReference type="InterPro" id="IPR018313">
    <property type="entry name" value="SBP_3_CS"/>
</dbReference>
<dbReference type="PROSITE" id="PS01039">
    <property type="entry name" value="SBP_BACTERIAL_3"/>
    <property type="match status" value="1"/>
</dbReference>
<dbReference type="InterPro" id="IPR001638">
    <property type="entry name" value="Solute-binding_3/MltF_N"/>
</dbReference>
<dbReference type="SMART" id="SM00062">
    <property type="entry name" value="PBPb"/>
    <property type="match status" value="1"/>
</dbReference>
<proteinExistence type="inferred from homology"/>
<evidence type="ECO:0000256" key="3">
    <source>
        <dbReference type="ARBA" id="ARBA00022729"/>
    </source>
</evidence>
<evidence type="ECO:0000256" key="2">
    <source>
        <dbReference type="ARBA" id="ARBA00022448"/>
    </source>
</evidence>
<dbReference type="EMBL" id="VLKU01000004">
    <property type="protein sequence ID" value="TWI35225.1"/>
    <property type="molecule type" value="Genomic_DNA"/>
</dbReference>
<evidence type="ECO:0000256" key="4">
    <source>
        <dbReference type="RuleBase" id="RU003744"/>
    </source>
</evidence>
<dbReference type="PANTHER" id="PTHR30085:SF7">
    <property type="entry name" value="AMINO-ACID ABC TRANSPORTER-BINDING PROTEIN YHDW-RELATED"/>
    <property type="match status" value="1"/>
</dbReference>
<keyword evidence="2" id="KW-0813">Transport</keyword>
<sequence>MKKTILALGATVSVMAATSAGAGVLETVVQRGTLNCGTDNTAPGFGYLNTTTGQMEGLDVDFCRAVAAAVLGDATKVNFVNVTDKSRFTAVQTGQVDVVFAHTTLKPGRESAITVDFLPVNFWDGTGAMVKTELGVEGIGDLDGANLCTTQGSSTEAALANLLKANGWSNQVLTYENLEKLFGALNSGRCDAMFTDKSALAAWRANSANPADYVVLPEIIEKSPFAGFVVANDSRWRNALRWISYALIEAEERGITSANVEETLKSEDPNTLMFLGAQGTFGADFGIPADFVTQAVKQVGNYGEIYERNLGPDTTIFIDRKGTPNALSKDGGAMISPLWN</sequence>